<dbReference type="AlphaFoldDB" id="A0A8H6APJ0"/>
<evidence type="ECO:0000313" key="2">
    <source>
        <dbReference type="Proteomes" id="UP000531561"/>
    </source>
</evidence>
<organism evidence="1 2">
    <name type="scientific">Botrytis fragariae</name>
    <dbReference type="NCBI Taxonomy" id="1964551"/>
    <lineage>
        <taxon>Eukaryota</taxon>
        <taxon>Fungi</taxon>
        <taxon>Dikarya</taxon>
        <taxon>Ascomycota</taxon>
        <taxon>Pezizomycotina</taxon>
        <taxon>Leotiomycetes</taxon>
        <taxon>Helotiales</taxon>
        <taxon>Sclerotiniaceae</taxon>
        <taxon>Botrytis</taxon>
    </lineage>
</organism>
<reference evidence="1 2" key="1">
    <citation type="journal article" date="2020" name="Phytopathology">
        <title>A high-quality genome resource of Botrytis fragariae, a new and rapidly spreading fungal pathogen causing strawberry gray mold in the U.S.A.</title>
        <authorList>
            <person name="Wu Y."/>
            <person name="Saski C.A."/>
            <person name="Schnabel G."/>
            <person name="Xiao S."/>
            <person name="Hu M."/>
        </authorList>
    </citation>
    <scope>NUCLEOTIDE SEQUENCE [LARGE SCALE GENOMIC DNA]</scope>
    <source>
        <strain evidence="1 2">BVB16</strain>
    </source>
</reference>
<name>A0A8H6APJ0_9HELO</name>
<keyword evidence="2" id="KW-1185">Reference proteome</keyword>
<protein>
    <submittedName>
        <fullName evidence="1">Uncharacterized protein</fullName>
    </submittedName>
</protein>
<sequence>MRHSTNQFHASKSPKVQKASLISWLSQRPGRQLISCISRTYKVPNIEYQYRVYHTLSTGTTFPQMKRFEANPDRNLCNLARALYTKNDHVHPKTFDPTGEGDFWW</sequence>
<dbReference type="Proteomes" id="UP000531561">
    <property type="component" value="Unassembled WGS sequence"/>
</dbReference>
<dbReference type="RefSeq" id="XP_037190100.1">
    <property type="nucleotide sequence ID" value="XM_037338037.1"/>
</dbReference>
<dbReference type="GeneID" id="59261729"/>
<dbReference type="EMBL" id="JABFCT010000012">
    <property type="protein sequence ID" value="KAF5871153.1"/>
    <property type="molecule type" value="Genomic_DNA"/>
</dbReference>
<proteinExistence type="predicted"/>
<gene>
    <name evidence="1" type="ORF">Bfra_007667</name>
</gene>
<accession>A0A8H6APJ0</accession>
<evidence type="ECO:0000313" key="1">
    <source>
        <dbReference type="EMBL" id="KAF5871153.1"/>
    </source>
</evidence>
<comment type="caution">
    <text evidence="1">The sequence shown here is derived from an EMBL/GenBank/DDBJ whole genome shotgun (WGS) entry which is preliminary data.</text>
</comment>